<gene>
    <name evidence="8" type="ORF">CSW27_03020</name>
    <name evidence="9" type="ORF">CSW27_03145</name>
</gene>
<protein>
    <submittedName>
        <fullName evidence="9">MFS transporter</fullName>
    </submittedName>
</protein>
<dbReference type="InterPro" id="IPR036259">
    <property type="entry name" value="MFS_trans_sf"/>
</dbReference>
<sequence>MLAAPLLALEALRLFGAGFFYFAHATLAALGALSPLEASLALTLRLLAEPLFALYGGHLADRWPRGRLLLLAASGQGGLTLALLPLLGAPSPLPLYLLGFLFALLEALRMVAAGALLADLLPKEALAQARGKLGALYTAADTLSDLFAGLLFTRSRPWTVGLGSGLLFLAAGLYRTLPLPPRPPGRLEGGSLSGLRFLWQSPLRPLLILEALLNVAYALFAGLLPFLVLRGLGEAPWALGLLGAAQSLGGALGGLLVGAVLGRLGEGRTLRLALGLAGLGLLGGALLPPWPLLAGSAFLLGAGGALFGAVAGAIRLGEAPPELRGRVAGGFLFLSGALAPLGPLLGGALAGVALPLPFLLAGGLLLGLAPLWRRGRAA</sequence>
<feature type="transmembrane region" description="Helical" evidence="6">
    <location>
        <begin position="235"/>
        <end position="257"/>
    </location>
</feature>
<name>A0A348XNC4_THESC</name>
<evidence type="ECO:0000256" key="2">
    <source>
        <dbReference type="ARBA" id="ARBA00022475"/>
    </source>
</evidence>
<dbReference type="SUPFAM" id="SSF103473">
    <property type="entry name" value="MFS general substrate transporter"/>
    <property type="match status" value="1"/>
</dbReference>
<dbReference type="EMBL" id="PEMJ01000066">
    <property type="protein sequence ID" value="RTI16820.1"/>
    <property type="molecule type" value="Genomic_DNA"/>
</dbReference>
<feature type="transmembrane region" description="Helical" evidence="6">
    <location>
        <begin position="12"/>
        <end position="32"/>
    </location>
</feature>
<evidence type="ECO:0000313" key="10">
    <source>
        <dbReference type="Proteomes" id="UP000287155"/>
    </source>
</evidence>
<dbReference type="Gene3D" id="1.20.1250.20">
    <property type="entry name" value="MFS general substrate transporter like domains"/>
    <property type="match status" value="1"/>
</dbReference>
<evidence type="ECO:0000259" key="7">
    <source>
        <dbReference type="PROSITE" id="PS50850"/>
    </source>
</evidence>
<evidence type="ECO:0000256" key="6">
    <source>
        <dbReference type="SAM" id="Phobius"/>
    </source>
</evidence>
<dbReference type="AlphaFoldDB" id="A0A348XNC4"/>
<dbReference type="Proteomes" id="UP000287155">
    <property type="component" value="Unassembled WGS sequence"/>
</dbReference>
<comment type="caution">
    <text evidence="9">The sequence shown here is derived from an EMBL/GenBank/DDBJ whole genome shotgun (WGS) entry which is preliminary data.</text>
</comment>
<dbReference type="InterPro" id="IPR011701">
    <property type="entry name" value="MFS"/>
</dbReference>
<keyword evidence="3 6" id="KW-0812">Transmembrane</keyword>
<dbReference type="PANTHER" id="PTHR23513">
    <property type="entry name" value="INTEGRAL MEMBRANE EFFLUX PROTEIN-RELATED"/>
    <property type="match status" value="1"/>
</dbReference>
<reference evidence="9 10" key="1">
    <citation type="journal article" date="2019" name="Extremophiles">
        <title>Biogeography of thermophiles and predominance of Thermus scotoductus in domestic water heaters.</title>
        <authorList>
            <person name="Wilpiszeski R.L."/>
            <person name="Zhang Z."/>
            <person name="House C.H."/>
        </authorList>
    </citation>
    <scope>NUCLEOTIDE SEQUENCE [LARGE SCALE GENOMIC DNA]</scope>
    <source>
        <strain evidence="9 10">14_S14</strain>
    </source>
</reference>
<dbReference type="PROSITE" id="PS50850">
    <property type="entry name" value="MFS"/>
    <property type="match status" value="1"/>
</dbReference>
<proteinExistence type="predicted"/>
<feature type="transmembrane region" description="Helical" evidence="6">
    <location>
        <begin position="206"/>
        <end position="229"/>
    </location>
</feature>
<organism evidence="9 10">
    <name type="scientific">Thermus scotoductus</name>
    <dbReference type="NCBI Taxonomy" id="37636"/>
    <lineage>
        <taxon>Bacteria</taxon>
        <taxon>Thermotogati</taxon>
        <taxon>Deinococcota</taxon>
        <taxon>Deinococci</taxon>
        <taxon>Thermales</taxon>
        <taxon>Thermaceae</taxon>
        <taxon>Thermus</taxon>
    </lineage>
</organism>
<dbReference type="RefSeq" id="WP_126204482.1">
    <property type="nucleotide sequence ID" value="NZ_PEMJ01000066.1"/>
</dbReference>
<feature type="domain" description="Major facilitator superfamily (MFS) profile" evidence="7">
    <location>
        <begin position="202"/>
        <end position="378"/>
    </location>
</feature>
<comment type="subcellular location">
    <subcellularLocation>
        <location evidence="1">Cell membrane</location>
        <topology evidence="1">Multi-pass membrane protein</topology>
    </subcellularLocation>
</comment>
<evidence type="ECO:0000313" key="9">
    <source>
        <dbReference type="EMBL" id="RTI16820.1"/>
    </source>
</evidence>
<evidence type="ECO:0000256" key="5">
    <source>
        <dbReference type="ARBA" id="ARBA00023136"/>
    </source>
</evidence>
<dbReference type="GO" id="GO:0005886">
    <property type="term" value="C:plasma membrane"/>
    <property type="evidence" value="ECO:0007669"/>
    <property type="project" value="UniProtKB-SubCell"/>
</dbReference>
<feature type="transmembrane region" description="Helical" evidence="6">
    <location>
        <begin position="293"/>
        <end position="314"/>
    </location>
</feature>
<dbReference type="EMBL" id="PEMJ01000066">
    <property type="protein sequence ID" value="RTI16803.1"/>
    <property type="molecule type" value="Genomic_DNA"/>
</dbReference>
<accession>A0A348XNC4</accession>
<keyword evidence="2" id="KW-1003">Cell membrane</keyword>
<dbReference type="GO" id="GO:0022857">
    <property type="term" value="F:transmembrane transporter activity"/>
    <property type="evidence" value="ECO:0007669"/>
    <property type="project" value="InterPro"/>
</dbReference>
<dbReference type="Pfam" id="PF07690">
    <property type="entry name" value="MFS_1"/>
    <property type="match status" value="1"/>
</dbReference>
<evidence type="ECO:0000256" key="4">
    <source>
        <dbReference type="ARBA" id="ARBA00022989"/>
    </source>
</evidence>
<feature type="transmembrane region" description="Helical" evidence="6">
    <location>
        <begin position="326"/>
        <end position="346"/>
    </location>
</feature>
<feature type="transmembrane region" description="Helical" evidence="6">
    <location>
        <begin position="269"/>
        <end position="287"/>
    </location>
</feature>
<dbReference type="InterPro" id="IPR020846">
    <property type="entry name" value="MFS_dom"/>
</dbReference>
<keyword evidence="5 6" id="KW-0472">Membrane</keyword>
<dbReference type="PANTHER" id="PTHR23513:SF6">
    <property type="entry name" value="MAJOR FACILITATOR SUPERFAMILY ASSOCIATED DOMAIN-CONTAINING PROTEIN"/>
    <property type="match status" value="1"/>
</dbReference>
<feature type="transmembrane region" description="Helical" evidence="6">
    <location>
        <begin position="352"/>
        <end position="372"/>
    </location>
</feature>
<evidence type="ECO:0000256" key="3">
    <source>
        <dbReference type="ARBA" id="ARBA00022692"/>
    </source>
</evidence>
<evidence type="ECO:0000313" key="8">
    <source>
        <dbReference type="EMBL" id="RTI16803.1"/>
    </source>
</evidence>
<keyword evidence="4 6" id="KW-1133">Transmembrane helix</keyword>
<evidence type="ECO:0000256" key="1">
    <source>
        <dbReference type="ARBA" id="ARBA00004651"/>
    </source>
</evidence>